<dbReference type="InterPro" id="IPR050229">
    <property type="entry name" value="GlpE_sulfurtransferase"/>
</dbReference>
<dbReference type="InterPro" id="IPR036873">
    <property type="entry name" value="Rhodanese-like_dom_sf"/>
</dbReference>
<reference evidence="2" key="1">
    <citation type="submission" date="2018-05" db="EMBL/GenBank/DDBJ databases">
        <authorList>
            <person name="Lanie J.A."/>
            <person name="Ng W.-L."/>
            <person name="Kazmierczak K.M."/>
            <person name="Andrzejewski T.M."/>
            <person name="Davidsen T.M."/>
            <person name="Wayne K.J."/>
            <person name="Tettelin H."/>
            <person name="Glass J.I."/>
            <person name="Rusch D."/>
            <person name="Podicherti R."/>
            <person name="Tsui H.-C.T."/>
            <person name="Winkler M.E."/>
        </authorList>
    </citation>
    <scope>NUCLEOTIDE SEQUENCE</scope>
</reference>
<dbReference type="AlphaFoldDB" id="A0A382LNB5"/>
<gene>
    <name evidence="2" type="ORF">METZ01_LOCUS289466</name>
</gene>
<dbReference type="PANTHER" id="PTHR43031:SF1">
    <property type="entry name" value="PYRIDINE NUCLEOTIDE-DISULPHIDE OXIDOREDUCTASE"/>
    <property type="match status" value="1"/>
</dbReference>
<name>A0A382LNB5_9ZZZZ</name>
<feature type="domain" description="Rhodanese" evidence="1">
    <location>
        <begin position="39"/>
        <end position="138"/>
    </location>
</feature>
<dbReference type="EMBL" id="UINC01087330">
    <property type="protein sequence ID" value="SVC36612.1"/>
    <property type="molecule type" value="Genomic_DNA"/>
</dbReference>
<evidence type="ECO:0000259" key="1">
    <source>
        <dbReference type="PROSITE" id="PS50206"/>
    </source>
</evidence>
<organism evidence="2">
    <name type="scientific">marine metagenome</name>
    <dbReference type="NCBI Taxonomy" id="408172"/>
    <lineage>
        <taxon>unclassified sequences</taxon>
        <taxon>metagenomes</taxon>
        <taxon>ecological metagenomes</taxon>
    </lineage>
</organism>
<dbReference type="SUPFAM" id="SSF52821">
    <property type="entry name" value="Rhodanese/Cell cycle control phosphatase"/>
    <property type="match status" value="1"/>
</dbReference>
<proteinExistence type="predicted"/>
<evidence type="ECO:0000313" key="2">
    <source>
        <dbReference type="EMBL" id="SVC36612.1"/>
    </source>
</evidence>
<dbReference type="Pfam" id="PF00581">
    <property type="entry name" value="Rhodanese"/>
    <property type="match status" value="1"/>
</dbReference>
<protein>
    <recommendedName>
        <fullName evidence="1">Rhodanese domain-containing protein</fullName>
    </recommendedName>
</protein>
<sequence length="145" mass="16702">MQKCFWSLLFFASWWLSLFSTVSADNIQKVDSSEVLKMLKRGVTVIDIRRQDEWLETGVIQGSQLMTAFDQNGVITQDFPKRFSNLVERDQEVVLICHSGGRTYYIARALSKQLGYQKVFDAYRGITHWIKKGYPLVEADINSAL</sequence>
<dbReference type="Gene3D" id="3.40.250.10">
    <property type="entry name" value="Rhodanese-like domain"/>
    <property type="match status" value="1"/>
</dbReference>
<dbReference type="CDD" id="cd00158">
    <property type="entry name" value="RHOD"/>
    <property type="match status" value="1"/>
</dbReference>
<dbReference type="PROSITE" id="PS50206">
    <property type="entry name" value="RHODANESE_3"/>
    <property type="match status" value="1"/>
</dbReference>
<accession>A0A382LNB5</accession>
<dbReference type="PANTHER" id="PTHR43031">
    <property type="entry name" value="FAD-DEPENDENT OXIDOREDUCTASE"/>
    <property type="match status" value="1"/>
</dbReference>
<dbReference type="InterPro" id="IPR001763">
    <property type="entry name" value="Rhodanese-like_dom"/>
</dbReference>